<gene>
    <name evidence="12" type="primary">LOC113716075</name>
</gene>
<evidence type="ECO:0000259" key="9">
    <source>
        <dbReference type="PROSITE" id="PS00497"/>
    </source>
</evidence>
<dbReference type="InterPro" id="IPR008922">
    <property type="entry name" value="Di-copper_centre_dom_sf"/>
</dbReference>
<dbReference type="InterPro" id="IPR016213">
    <property type="entry name" value="Polyphenol_oxidase"/>
</dbReference>
<dbReference type="SUPFAM" id="SSF48056">
    <property type="entry name" value="Di-copper centre-containing domain"/>
    <property type="match status" value="1"/>
</dbReference>
<feature type="domain" description="Tyrosinase copper-binding" evidence="9">
    <location>
        <begin position="219"/>
        <end position="236"/>
    </location>
</feature>
<organism evidence="11 12">
    <name type="scientific">Coffea arabica</name>
    <name type="common">Arabian coffee</name>
    <dbReference type="NCBI Taxonomy" id="13443"/>
    <lineage>
        <taxon>Eukaryota</taxon>
        <taxon>Viridiplantae</taxon>
        <taxon>Streptophyta</taxon>
        <taxon>Embryophyta</taxon>
        <taxon>Tracheophyta</taxon>
        <taxon>Spermatophyta</taxon>
        <taxon>Magnoliopsida</taxon>
        <taxon>eudicotyledons</taxon>
        <taxon>Gunneridae</taxon>
        <taxon>Pentapetalae</taxon>
        <taxon>asterids</taxon>
        <taxon>lamiids</taxon>
        <taxon>Gentianales</taxon>
        <taxon>Rubiaceae</taxon>
        <taxon>Ixoroideae</taxon>
        <taxon>Gardenieae complex</taxon>
        <taxon>Bertiereae - Coffeeae clade</taxon>
        <taxon>Coffeeae</taxon>
        <taxon>Coffea</taxon>
    </lineage>
</organism>
<dbReference type="PANTHER" id="PTHR11474:SF95">
    <property type="entry name" value="POLYPHENOL OXIDASE, CHLOROPLASTIC-LIKE"/>
    <property type="match status" value="1"/>
</dbReference>
<accession>A0ABM4UF46</accession>
<comment type="similarity">
    <text evidence="2">Belongs to the tyrosinase family.</text>
</comment>
<evidence type="ECO:0000256" key="6">
    <source>
        <dbReference type="ARBA" id="ARBA00023008"/>
    </source>
</evidence>
<evidence type="ECO:0000313" key="11">
    <source>
        <dbReference type="Proteomes" id="UP001652660"/>
    </source>
</evidence>
<reference evidence="12" key="1">
    <citation type="submission" date="2025-08" db="UniProtKB">
        <authorList>
            <consortium name="RefSeq"/>
        </authorList>
    </citation>
    <scope>IDENTIFICATION</scope>
    <source>
        <tissue evidence="12">Leaves</tissue>
    </source>
</reference>
<dbReference type="InterPro" id="IPR022740">
    <property type="entry name" value="Polyphenol_oxidase_C"/>
</dbReference>
<feature type="domain" description="Tyrosinase copper-binding" evidence="10">
    <location>
        <begin position="377"/>
        <end position="388"/>
    </location>
</feature>
<dbReference type="PANTHER" id="PTHR11474">
    <property type="entry name" value="TYROSINASE FAMILY MEMBER"/>
    <property type="match status" value="1"/>
</dbReference>
<protein>
    <submittedName>
        <fullName evidence="12">Polyphenol oxidase I, chloroplastic-like</fullName>
    </submittedName>
</protein>
<evidence type="ECO:0000256" key="7">
    <source>
        <dbReference type="ARBA" id="ARBA00023157"/>
    </source>
</evidence>
<dbReference type="Pfam" id="PF00264">
    <property type="entry name" value="Tyrosinase"/>
    <property type="match status" value="1"/>
</dbReference>
<dbReference type="Pfam" id="PF12143">
    <property type="entry name" value="PPO1_KFDV"/>
    <property type="match status" value="1"/>
</dbReference>
<dbReference type="InterPro" id="IPR022739">
    <property type="entry name" value="Polyphenol_oxidase_cen"/>
</dbReference>
<keyword evidence="5" id="KW-0560">Oxidoreductase</keyword>
<dbReference type="InterPro" id="IPR002227">
    <property type="entry name" value="Tyrosinase_Cu-bd"/>
</dbReference>
<evidence type="ECO:0000256" key="1">
    <source>
        <dbReference type="ARBA" id="ARBA00001973"/>
    </source>
</evidence>
<name>A0ABM4UF46_COFAR</name>
<evidence type="ECO:0000256" key="8">
    <source>
        <dbReference type="SAM" id="MobiDB-lite"/>
    </source>
</evidence>
<keyword evidence="11" id="KW-1185">Reference proteome</keyword>
<comment type="cofactor">
    <cofactor evidence="1">
        <name>Cu(2+)</name>
        <dbReference type="ChEBI" id="CHEBI:29036"/>
    </cofactor>
</comment>
<dbReference type="PROSITE" id="PS00498">
    <property type="entry name" value="TYROSINASE_2"/>
    <property type="match status" value="1"/>
</dbReference>
<evidence type="ECO:0000256" key="4">
    <source>
        <dbReference type="ARBA" id="ARBA00022784"/>
    </source>
</evidence>
<feature type="compositionally biased region" description="Low complexity" evidence="8">
    <location>
        <begin position="68"/>
        <end position="84"/>
    </location>
</feature>
<dbReference type="Proteomes" id="UP001652660">
    <property type="component" value="Chromosome 5e"/>
</dbReference>
<dbReference type="PRINTS" id="PR00092">
    <property type="entry name" value="TYROSINASE"/>
</dbReference>
<keyword evidence="4" id="KW-0883">Thioether bond</keyword>
<proteinExistence type="inferred from homology"/>
<sequence>MAFFSLPSSTHPIHPAQVRSSSLKPLIYSSSPGFFSHAFRPTRVTNHKTHAEASTCKAQNADHHQNPSTDDSISSSKSNSSKTSAGQFERRDVLLGLGGLYGATTLGTKQSSLALPVSPDISNCTDARETPNGIPINCCPPSAASYSDYTPSAREVYTRMPAHTVSHDYVKKYSSAIAKMKNLSLSDPRNFYQQANVHCVYCDEGYSQSGFPDKKLDVHSSWLFFPWHRWFLYFFERICKNLLDDDTFTLPFWQWDDSSGMQIPPMFNDSKLSLYNCIRNPKHLPPKVVDLAYKGTDSGIDPKTQIQYNCCTMYTQMITHSSAPPLFFGHPLLGGGDPDPGAGSIETEPHNNVHDWVGDPSEPNNEDMGVLYSAGRDPIFYAHHANVDRMWYIYNNVLKRKNIEDPDWLNSSFIFFNEAGRPVRVTVKDSTNLAKLGYTYPDLPLSWLDRKPKARRKGLNLTKVSAPKASEVLPIKLEKPISFVVERPKKSRSGQEKAEAEEVLKIKGIEFDKGETVVFDVFVNEDDTSKCNPCKAESLGSFHTLAHGHGKKSTTSRSFAISEVLEELGADDFDSILVILVPRRGVVTIGGVEITFVPKP</sequence>
<dbReference type="Gene3D" id="1.10.1280.10">
    <property type="entry name" value="Di-copper center containing domain from catechol oxidase"/>
    <property type="match status" value="1"/>
</dbReference>
<evidence type="ECO:0000259" key="10">
    <source>
        <dbReference type="PROSITE" id="PS00498"/>
    </source>
</evidence>
<keyword evidence="3" id="KW-0479">Metal-binding</keyword>
<keyword evidence="7" id="KW-1015">Disulfide bond</keyword>
<dbReference type="PIRSF" id="PIRSF000290">
    <property type="entry name" value="PPO_plant"/>
    <property type="match status" value="1"/>
</dbReference>
<dbReference type="InterPro" id="IPR050316">
    <property type="entry name" value="Tyrosinase/Hemocyanin"/>
</dbReference>
<dbReference type="GeneID" id="113716075"/>
<evidence type="ECO:0000313" key="12">
    <source>
        <dbReference type="RefSeq" id="XP_071905910.1"/>
    </source>
</evidence>
<dbReference type="Pfam" id="PF12142">
    <property type="entry name" value="PPO1_DWL"/>
    <property type="match status" value="1"/>
</dbReference>
<evidence type="ECO:0000256" key="5">
    <source>
        <dbReference type="ARBA" id="ARBA00023002"/>
    </source>
</evidence>
<dbReference type="RefSeq" id="XP_071905910.1">
    <property type="nucleotide sequence ID" value="XM_072049809.1"/>
</dbReference>
<keyword evidence="6" id="KW-0186">Copper</keyword>
<evidence type="ECO:0000256" key="3">
    <source>
        <dbReference type="ARBA" id="ARBA00022723"/>
    </source>
</evidence>
<evidence type="ECO:0000256" key="2">
    <source>
        <dbReference type="ARBA" id="ARBA00009928"/>
    </source>
</evidence>
<dbReference type="PROSITE" id="PS00497">
    <property type="entry name" value="TYROSINASE_1"/>
    <property type="match status" value="1"/>
</dbReference>
<feature type="region of interest" description="Disordered" evidence="8">
    <location>
        <begin position="46"/>
        <end position="87"/>
    </location>
</feature>